<evidence type="ECO:0000256" key="10">
    <source>
        <dbReference type="HAMAP-Rule" id="MF_02041"/>
    </source>
</evidence>
<keyword evidence="8 10" id="KW-0560">Oxidoreductase</keyword>
<dbReference type="Gene3D" id="3.20.20.70">
    <property type="entry name" value="Aldolase class I"/>
    <property type="match status" value="1"/>
</dbReference>
<dbReference type="GO" id="GO:0102264">
    <property type="term" value="F:tRNA-dihydrouridine20 synthase activity"/>
    <property type="evidence" value="ECO:0007669"/>
    <property type="project" value="UniProtKB-EC"/>
</dbReference>
<comment type="catalytic activity">
    <reaction evidence="10">
        <text>5,6-dihydrouridine(20) in tRNA + NAD(+) = uridine(20) in tRNA + NADH + H(+)</text>
        <dbReference type="Rhea" id="RHEA:53340"/>
        <dbReference type="Rhea" id="RHEA-COMP:13533"/>
        <dbReference type="Rhea" id="RHEA-COMP:13534"/>
        <dbReference type="ChEBI" id="CHEBI:15378"/>
        <dbReference type="ChEBI" id="CHEBI:57540"/>
        <dbReference type="ChEBI" id="CHEBI:57945"/>
        <dbReference type="ChEBI" id="CHEBI:65315"/>
        <dbReference type="ChEBI" id="CHEBI:74443"/>
        <dbReference type="EC" id="1.3.1.91"/>
    </reaction>
</comment>
<evidence type="ECO:0000256" key="7">
    <source>
        <dbReference type="ARBA" id="ARBA00022884"/>
    </source>
</evidence>
<evidence type="ECO:0000256" key="5">
    <source>
        <dbReference type="ARBA" id="ARBA00022694"/>
    </source>
</evidence>
<evidence type="ECO:0000256" key="9">
    <source>
        <dbReference type="ARBA" id="ARBA00058013"/>
    </source>
</evidence>
<dbReference type="NCBIfam" id="TIGR00742">
    <property type="entry name" value="yjbN"/>
    <property type="match status" value="1"/>
</dbReference>
<dbReference type="HAMAP" id="MF_02041">
    <property type="entry name" value="DusA_subfam"/>
    <property type="match status" value="1"/>
</dbReference>
<keyword evidence="2 10" id="KW-0820">tRNA-binding</keyword>
<comment type="catalytic activity">
    <reaction evidence="10">
        <text>5,6-dihydrouridine(20a) in tRNA + NAD(+) = uridine(20a) in tRNA + NADH + H(+)</text>
        <dbReference type="Rhea" id="RHEA:53348"/>
        <dbReference type="Rhea" id="RHEA-COMP:13535"/>
        <dbReference type="Rhea" id="RHEA-COMP:13536"/>
        <dbReference type="ChEBI" id="CHEBI:15378"/>
        <dbReference type="ChEBI" id="CHEBI:57540"/>
        <dbReference type="ChEBI" id="CHEBI:57945"/>
        <dbReference type="ChEBI" id="CHEBI:65315"/>
        <dbReference type="ChEBI" id="CHEBI:74443"/>
    </reaction>
</comment>
<dbReference type="PIRSF" id="PIRSF006621">
    <property type="entry name" value="Dus"/>
    <property type="match status" value="1"/>
</dbReference>
<comment type="similarity">
    <text evidence="10">Belongs to the Dus family. DusA subfamily.</text>
</comment>
<comment type="caution">
    <text evidence="10">Lacks conserved residue(s) required for the propagation of feature annotation.</text>
</comment>
<evidence type="ECO:0000256" key="11">
    <source>
        <dbReference type="PIRNR" id="PIRNR006621"/>
    </source>
</evidence>
<gene>
    <name evidence="15" type="primary">dusA</name>
    <name evidence="15" type="ORF">ABOD76_16415</name>
</gene>
<feature type="site" description="Interacts with tRNA; defines subfamily-specific binding signature" evidence="10">
    <location>
        <position position="180"/>
    </location>
</feature>
<dbReference type="Gene3D" id="1.20.120.1460">
    <property type="match status" value="1"/>
</dbReference>
<proteinExistence type="inferred from homology"/>
<comment type="catalytic activity">
    <reaction evidence="10">
        <text>5,6-dihydrouridine(20) in tRNA + NADP(+) = uridine(20) in tRNA + NADPH + H(+)</text>
        <dbReference type="Rhea" id="RHEA:53336"/>
        <dbReference type="Rhea" id="RHEA-COMP:13533"/>
        <dbReference type="Rhea" id="RHEA-COMP:13534"/>
        <dbReference type="ChEBI" id="CHEBI:15378"/>
        <dbReference type="ChEBI" id="CHEBI:57783"/>
        <dbReference type="ChEBI" id="CHEBI:58349"/>
        <dbReference type="ChEBI" id="CHEBI:65315"/>
        <dbReference type="ChEBI" id="CHEBI:74443"/>
        <dbReference type="EC" id="1.3.1.91"/>
    </reaction>
</comment>
<evidence type="ECO:0000256" key="4">
    <source>
        <dbReference type="ARBA" id="ARBA00022643"/>
    </source>
</evidence>
<evidence type="ECO:0000256" key="12">
    <source>
        <dbReference type="PIRSR" id="PIRSR006621-1"/>
    </source>
</evidence>
<dbReference type="CDD" id="cd02801">
    <property type="entry name" value="DUS_like_FMN"/>
    <property type="match status" value="1"/>
</dbReference>
<dbReference type="GO" id="GO:0010181">
    <property type="term" value="F:FMN binding"/>
    <property type="evidence" value="ECO:0007669"/>
    <property type="project" value="UniProtKB-UniRule"/>
</dbReference>
<evidence type="ECO:0000259" key="14">
    <source>
        <dbReference type="Pfam" id="PF01207"/>
    </source>
</evidence>
<keyword evidence="4 10" id="KW-0288">FMN</keyword>
<sequence length="339" mass="37306">MNAAPASHRFSVAPMLDWTDRHCRMFHRQHSRHALLYTEMITTGALLHGDRARHLDFSPEEGPVALQLGGSDPAALAEAARLGEQWGYHEINLNVGCPSDRVQNGMFGACLMARPELVAEGVAAMRAATRLPVTVKHRIGIDDLDSYEHLTHFVSTVAAAGCQTFIVHARKAWLSGLSPKQNREIPPLRYEVVRQLKQDFPHLTFVLNGGITSLEAAQAHLGWADGVMVGREAYQNPYVLARVDADLFGDVAPVPTRREVMERYLPYVERMLAQDVYLSRLMRHTLGLFAGQPGARHWKRTLSERAHLPGAGLDVIEAALSGVPDAVLDARPEAAVLAG</sequence>
<dbReference type="InterPro" id="IPR001269">
    <property type="entry name" value="DUS_fam"/>
</dbReference>
<organism evidence="15">
    <name type="scientific">Deinococcus sonorensis KR-87</name>
    <dbReference type="NCBI Taxonomy" id="694439"/>
    <lineage>
        <taxon>Bacteria</taxon>
        <taxon>Thermotogati</taxon>
        <taxon>Deinococcota</taxon>
        <taxon>Deinococci</taxon>
        <taxon>Deinococcales</taxon>
        <taxon>Deinococcaceae</taxon>
        <taxon>Deinococcus</taxon>
    </lineage>
</organism>
<feature type="domain" description="DUS-like FMN-binding" evidence="14">
    <location>
        <begin position="12"/>
        <end position="308"/>
    </location>
</feature>
<keyword evidence="7 10" id="KW-0694">RNA-binding</keyword>
<dbReference type="PROSITE" id="PS01136">
    <property type="entry name" value="UPF0034"/>
    <property type="match status" value="1"/>
</dbReference>
<feature type="binding site" evidence="10 13">
    <location>
        <position position="67"/>
    </location>
    <ligand>
        <name>FMN</name>
        <dbReference type="ChEBI" id="CHEBI:58210"/>
    </ligand>
</feature>
<dbReference type="GO" id="GO:0000049">
    <property type="term" value="F:tRNA binding"/>
    <property type="evidence" value="ECO:0007669"/>
    <property type="project" value="UniProtKB-UniRule"/>
</dbReference>
<feature type="site" description="Interacts with tRNA" evidence="10">
    <location>
        <position position="94"/>
    </location>
</feature>
<evidence type="ECO:0000256" key="3">
    <source>
        <dbReference type="ARBA" id="ARBA00022630"/>
    </source>
</evidence>
<evidence type="ECO:0000256" key="1">
    <source>
        <dbReference type="ARBA" id="ARBA00001917"/>
    </source>
</evidence>
<dbReference type="Pfam" id="PF01207">
    <property type="entry name" value="Dus"/>
    <property type="match status" value="1"/>
</dbReference>
<feature type="binding site" evidence="10 13">
    <location>
        <position position="168"/>
    </location>
    <ligand>
        <name>FMN</name>
        <dbReference type="ChEBI" id="CHEBI:58210"/>
    </ligand>
</feature>
<dbReference type="KEGG" id="dsc:ABOD76_16415"/>
<evidence type="ECO:0000256" key="13">
    <source>
        <dbReference type="PIRSR" id="PIRSR006621-2"/>
    </source>
</evidence>
<dbReference type="InterPro" id="IPR035587">
    <property type="entry name" value="DUS-like_FMN-bd"/>
</dbReference>
<dbReference type="GO" id="GO:0050660">
    <property type="term" value="F:flavin adenine dinucleotide binding"/>
    <property type="evidence" value="ECO:0007669"/>
    <property type="project" value="InterPro"/>
</dbReference>
<dbReference type="RefSeq" id="WP_350243047.1">
    <property type="nucleotide sequence ID" value="NZ_CP158299.1"/>
</dbReference>
<feature type="binding site" evidence="10 13">
    <location>
        <begin position="208"/>
        <end position="210"/>
    </location>
    <ligand>
        <name>FMN</name>
        <dbReference type="ChEBI" id="CHEBI:58210"/>
    </ligand>
</feature>
<comment type="similarity">
    <text evidence="11">Belongs to the dus family.</text>
</comment>
<comment type="catalytic activity">
    <reaction evidence="10">
        <text>5,6-dihydrouridine(20a) in tRNA + NADP(+) = uridine(20a) in tRNA + NADPH + H(+)</text>
        <dbReference type="Rhea" id="RHEA:53344"/>
        <dbReference type="Rhea" id="RHEA-COMP:13535"/>
        <dbReference type="Rhea" id="RHEA-COMP:13536"/>
        <dbReference type="ChEBI" id="CHEBI:15378"/>
        <dbReference type="ChEBI" id="CHEBI:57783"/>
        <dbReference type="ChEBI" id="CHEBI:58349"/>
        <dbReference type="ChEBI" id="CHEBI:65315"/>
        <dbReference type="ChEBI" id="CHEBI:74443"/>
    </reaction>
</comment>
<dbReference type="EMBL" id="CP158299">
    <property type="protein sequence ID" value="XBV85010.1"/>
    <property type="molecule type" value="Genomic_DNA"/>
</dbReference>
<comment type="function">
    <text evidence="9 10">Catalyzes the synthesis of 5,6-dihydrouridine (D), a modified base found in the D-loop of most tRNAs, via the reduction of the C5-C6 double bond in target uridines. Specifically modifies U20 and U20a in tRNAs.</text>
</comment>
<feature type="binding site" evidence="10 13">
    <location>
        <begin position="230"/>
        <end position="231"/>
    </location>
    <ligand>
        <name>FMN</name>
        <dbReference type="ChEBI" id="CHEBI:58210"/>
    </ligand>
</feature>
<dbReference type="InterPro" id="IPR013785">
    <property type="entry name" value="Aldolase_TIM"/>
</dbReference>
<protein>
    <recommendedName>
        <fullName evidence="10">tRNA-dihydrouridine(20/20a) synthase</fullName>
        <ecNumber evidence="10">1.3.1.91</ecNumber>
    </recommendedName>
    <alternativeName>
        <fullName evidence="10">DusA-like U20-specific dihydrouridine synthase</fullName>
        <shortName evidence="10">U20-specific Dus</shortName>
    </alternativeName>
</protein>
<comment type="cofactor">
    <cofactor evidence="1 10 11 13">
        <name>FMN</name>
        <dbReference type="ChEBI" id="CHEBI:58210"/>
    </cofactor>
</comment>
<dbReference type="FunFam" id="3.20.20.70:FF:000083">
    <property type="entry name" value="tRNA-dihydrouridine(20/20a) synthase"/>
    <property type="match status" value="1"/>
</dbReference>
<feature type="binding site" evidence="10 13">
    <location>
        <position position="136"/>
    </location>
    <ligand>
        <name>FMN</name>
        <dbReference type="ChEBI" id="CHEBI:58210"/>
    </ligand>
</feature>
<dbReference type="InterPro" id="IPR018517">
    <property type="entry name" value="tRNA_hU_synthase_CS"/>
</dbReference>
<evidence type="ECO:0000256" key="8">
    <source>
        <dbReference type="ARBA" id="ARBA00023002"/>
    </source>
</evidence>
<name>A0AAU7U9E9_9DEIO</name>
<keyword evidence="5 10" id="KW-0819">tRNA processing</keyword>
<feature type="site" description="Interacts with tRNA" evidence="10">
    <location>
        <position position="183"/>
    </location>
</feature>
<feature type="site" description="Interacts with tRNA; defines subfamily-specific binding signature" evidence="10">
    <location>
        <position position="296"/>
    </location>
</feature>
<keyword evidence="13" id="KW-0547">Nucleotide-binding</keyword>
<reference evidence="15" key="1">
    <citation type="submission" date="2024-06" db="EMBL/GenBank/DDBJ databases">
        <title>Draft Genome Sequence of Deinococcus sonorensis Type Strain KR-87, a Biofilm Producing Representative of the Genus Deinococcus.</title>
        <authorList>
            <person name="Boren L.S."/>
            <person name="Grosso R.A."/>
            <person name="Hugenberg-Cox A.N."/>
            <person name="Hill J.T.E."/>
            <person name="Albert C.M."/>
            <person name="Tuohy J.M."/>
        </authorList>
    </citation>
    <scope>NUCLEOTIDE SEQUENCE</scope>
    <source>
        <strain evidence="15">KR-87</strain>
    </source>
</reference>
<dbReference type="EC" id="1.3.1.91" evidence="10"/>
<dbReference type="NCBIfam" id="NF008774">
    <property type="entry name" value="PRK11815.1"/>
    <property type="match status" value="1"/>
</dbReference>
<keyword evidence="6 10" id="KW-0521">NADP</keyword>
<keyword evidence="3 10" id="KW-0285">Flavoprotein</keyword>
<dbReference type="PANTHER" id="PTHR42907:SF1">
    <property type="entry name" value="FMN-LINKED OXIDOREDUCTASES SUPERFAMILY PROTEIN"/>
    <property type="match status" value="1"/>
</dbReference>
<dbReference type="SUPFAM" id="SSF51395">
    <property type="entry name" value="FMN-linked oxidoreductases"/>
    <property type="match status" value="1"/>
</dbReference>
<accession>A0AAU7U9E9</accession>
<feature type="active site" description="Proton donor" evidence="10 12">
    <location>
        <position position="97"/>
    </location>
</feature>
<evidence type="ECO:0000313" key="15">
    <source>
        <dbReference type="EMBL" id="XBV85010.1"/>
    </source>
</evidence>
<evidence type="ECO:0000256" key="6">
    <source>
        <dbReference type="ARBA" id="ARBA00022857"/>
    </source>
</evidence>
<dbReference type="AlphaFoldDB" id="A0AAU7U9E9"/>
<feature type="binding site" evidence="10">
    <location>
        <begin position="14"/>
        <end position="16"/>
    </location>
    <ligand>
        <name>FMN</name>
        <dbReference type="ChEBI" id="CHEBI:58210"/>
    </ligand>
</feature>
<dbReference type="PANTHER" id="PTHR42907">
    <property type="entry name" value="FMN-LINKED OXIDOREDUCTASES SUPERFAMILY PROTEIN"/>
    <property type="match status" value="1"/>
</dbReference>
<evidence type="ECO:0000256" key="2">
    <source>
        <dbReference type="ARBA" id="ARBA00022555"/>
    </source>
</evidence>
<dbReference type="InterPro" id="IPR004653">
    <property type="entry name" value="DusA"/>
</dbReference>